<accession>A0A934KD39</accession>
<protein>
    <recommendedName>
        <fullName evidence="3">histidine kinase</fullName>
        <ecNumber evidence="3">2.7.13.3</ecNumber>
    </recommendedName>
</protein>
<dbReference type="SUPFAM" id="SSF55874">
    <property type="entry name" value="ATPase domain of HSP90 chaperone/DNA topoisomerase II/histidine kinase"/>
    <property type="match status" value="1"/>
</dbReference>
<evidence type="ECO:0000256" key="10">
    <source>
        <dbReference type="ARBA" id="ARBA00023136"/>
    </source>
</evidence>
<comment type="subcellular location">
    <subcellularLocation>
        <location evidence="2">Membrane</location>
    </subcellularLocation>
</comment>
<evidence type="ECO:0000313" key="15">
    <source>
        <dbReference type="Proteomes" id="UP000612893"/>
    </source>
</evidence>
<evidence type="ECO:0000256" key="6">
    <source>
        <dbReference type="ARBA" id="ARBA00022692"/>
    </source>
</evidence>
<dbReference type="CDD" id="cd00075">
    <property type="entry name" value="HATPase"/>
    <property type="match status" value="1"/>
</dbReference>
<dbReference type="Gene3D" id="6.10.340.10">
    <property type="match status" value="1"/>
</dbReference>
<feature type="domain" description="Histidine kinase" evidence="12">
    <location>
        <begin position="249"/>
        <end position="465"/>
    </location>
</feature>
<dbReference type="InterPro" id="IPR003660">
    <property type="entry name" value="HAMP_dom"/>
</dbReference>
<dbReference type="Pfam" id="PF00512">
    <property type="entry name" value="HisKA"/>
    <property type="match status" value="1"/>
</dbReference>
<keyword evidence="15" id="KW-1185">Reference proteome</keyword>
<dbReference type="Pfam" id="PF02518">
    <property type="entry name" value="HATPase_c"/>
    <property type="match status" value="1"/>
</dbReference>
<proteinExistence type="predicted"/>
<dbReference type="GO" id="GO:0000155">
    <property type="term" value="F:phosphorelay sensor kinase activity"/>
    <property type="evidence" value="ECO:0007669"/>
    <property type="project" value="InterPro"/>
</dbReference>
<keyword evidence="6 11" id="KW-0812">Transmembrane</keyword>
<dbReference type="EC" id="2.7.13.3" evidence="3"/>
<dbReference type="InterPro" id="IPR050428">
    <property type="entry name" value="TCS_sensor_his_kinase"/>
</dbReference>
<evidence type="ECO:0000256" key="7">
    <source>
        <dbReference type="ARBA" id="ARBA00022777"/>
    </source>
</evidence>
<evidence type="ECO:0000256" key="5">
    <source>
        <dbReference type="ARBA" id="ARBA00022679"/>
    </source>
</evidence>
<dbReference type="CDD" id="cd00082">
    <property type="entry name" value="HisKA"/>
    <property type="match status" value="1"/>
</dbReference>
<gene>
    <name evidence="14" type="ORF">JF922_19440</name>
</gene>
<dbReference type="Proteomes" id="UP000612893">
    <property type="component" value="Unassembled WGS sequence"/>
</dbReference>
<dbReference type="InterPro" id="IPR036097">
    <property type="entry name" value="HisK_dim/P_sf"/>
</dbReference>
<keyword evidence="5" id="KW-0808">Transferase</keyword>
<feature type="domain" description="HAMP" evidence="13">
    <location>
        <begin position="188"/>
        <end position="241"/>
    </location>
</feature>
<evidence type="ECO:0000256" key="3">
    <source>
        <dbReference type="ARBA" id="ARBA00012438"/>
    </source>
</evidence>
<evidence type="ECO:0000256" key="1">
    <source>
        <dbReference type="ARBA" id="ARBA00000085"/>
    </source>
</evidence>
<evidence type="ECO:0000256" key="8">
    <source>
        <dbReference type="ARBA" id="ARBA00022989"/>
    </source>
</evidence>
<dbReference type="PANTHER" id="PTHR45436">
    <property type="entry name" value="SENSOR HISTIDINE KINASE YKOH"/>
    <property type="match status" value="1"/>
</dbReference>
<dbReference type="GO" id="GO:0005886">
    <property type="term" value="C:plasma membrane"/>
    <property type="evidence" value="ECO:0007669"/>
    <property type="project" value="TreeGrafter"/>
</dbReference>
<dbReference type="PANTHER" id="PTHR45436:SF5">
    <property type="entry name" value="SENSOR HISTIDINE KINASE TRCS"/>
    <property type="match status" value="1"/>
</dbReference>
<keyword evidence="4" id="KW-0597">Phosphoprotein</keyword>
<dbReference type="Pfam" id="PF00672">
    <property type="entry name" value="HAMP"/>
    <property type="match status" value="1"/>
</dbReference>
<dbReference type="InterPro" id="IPR005467">
    <property type="entry name" value="His_kinase_dom"/>
</dbReference>
<comment type="catalytic activity">
    <reaction evidence="1">
        <text>ATP + protein L-histidine = ADP + protein N-phospho-L-histidine.</text>
        <dbReference type="EC" id="2.7.13.3"/>
    </reaction>
</comment>
<dbReference type="Gene3D" id="1.10.287.130">
    <property type="match status" value="1"/>
</dbReference>
<dbReference type="InterPro" id="IPR003594">
    <property type="entry name" value="HATPase_dom"/>
</dbReference>
<organism evidence="14 15">
    <name type="scientific">Candidatus Nephthysia bennettiae</name>
    <dbReference type="NCBI Taxonomy" id="3127016"/>
    <lineage>
        <taxon>Bacteria</taxon>
        <taxon>Bacillati</taxon>
        <taxon>Candidatus Dormiibacterota</taxon>
        <taxon>Candidatus Dormibacteria</taxon>
        <taxon>Candidatus Dormibacterales</taxon>
        <taxon>Candidatus Dormibacteraceae</taxon>
        <taxon>Candidatus Nephthysia</taxon>
    </lineage>
</organism>
<feature type="transmembrane region" description="Helical" evidence="11">
    <location>
        <begin position="164"/>
        <end position="187"/>
    </location>
</feature>
<dbReference type="InterPro" id="IPR003661">
    <property type="entry name" value="HisK_dim/P_dom"/>
</dbReference>
<dbReference type="InterPro" id="IPR004358">
    <property type="entry name" value="Sig_transdc_His_kin-like_C"/>
</dbReference>
<name>A0A934KD39_9BACT</name>
<dbReference type="RefSeq" id="WP_338203983.1">
    <property type="nucleotide sequence ID" value="NZ_JAEKNR010000195.1"/>
</dbReference>
<keyword evidence="9" id="KW-0902">Two-component regulatory system</keyword>
<dbReference type="SUPFAM" id="SSF158472">
    <property type="entry name" value="HAMP domain-like"/>
    <property type="match status" value="1"/>
</dbReference>
<evidence type="ECO:0000256" key="2">
    <source>
        <dbReference type="ARBA" id="ARBA00004370"/>
    </source>
</evidence>
<evidence type="ECO:0000256" key="9">
    <source>
        <dbReference type="ARBA" id="ARBA00023012"/>
    </source>
</evidence>
<evidence type="ECO:0000256" key="11">
    <source>
        <dbReference type="SAM" id="Phobius"/>
    </source>
</evidence>
<dbReference type="Gene3D" id="3.30.565.10">
    <property type="entry name" value="Histidine kinase-like ATPase, C-terminal domain"/>
    <property type="match status" value="1"/>
</dbReference>
<dbReference type="SMART" id="SM00387">
    <property type="entry name" value="HATPase_c"/>
    <property type="match status" value="1"/>
</dbReference>
<evidence type="ECO:0000256" key="4">
    <source>
        <dbReference type="ARBA" id="ARBA00022553"/>
    </source>
</evidence>
<evidence type="ECO:0000259" key="13">
    <source>
        <dbReference type="PROSITE" id="PS50885"/>
    </source>
</evidence>
<dbReference type="AlphaFoldDB" id="A0A934KD39"/>
<sequence length="465" mass="49872">MKRLPLTTRGRLTLAAAGILAAGLLMADVGTYFALTFVQSSEADNQLRQQAARVASGLRVTGSGVTYGGGGLPQETPDGIAVDVAVVGSGGMLAATAAQPFSPATVEDLARPALRGGQPIWLETTSAGEARRVYVLPLTSGPGQDLVLVASTSLAEFRAATARAMALVVVLSVLILATGTGLVYWLLGRALRPVRRIARLANTLSERELHRRVEVEAPDDELGELVTTFNRMLARLQASFDTLRAFTADASHELRSPLALMETELEVSLSRPASPEEYRRVLRLLHSEVQHMTGVIERLLLLARTDAGELRPRREGLDVADFLHDTYSRWLTQASRREVRLQVEAPDSGTLEADLDLTRRILDNLVENALRYSPKGGSVRLSAAPEGAGWLLEVADQGPGVAEDKRGRIFHRFTRGDSARTPDGDGGTGLGLPLSAAFAQVQGGEVRLAARPGWGAVFQVWLPSA</sequence>
<dbReference type="EMBL" id="JAEKNR010000195">
    <property type="protein sequence ID" value="MBJ7600233.1"/>
    <property type="molecule type" value="Genomic_DNA"/>
</dbReference>
<keyword evidence="7" id="KW-0418">Kinase</keyword>
<dbReference type="PROSITE" id="PS50885">
    <property type="entry name" value="HAMP"/>
    <property type="match status" value="1"/>
</dbReference>
<dbReference type="SMART" id="SM00388">
    <property type="entry name" value="HisKA"/>
    <property type="match status" value="1"/>
</dbReference>
<evidence type="ECO:0000259" key="12">
    <source>
        <dbReference type="PROSITE" id="PS50109"/>
    </source>
</evidence>
<reference evidence="14" key="1">
    <citation type="submission" date="2020-10" db="EMBL/GenBank/DDBJ databases">
        <title>Ca. Dormibacterota MAGs.</title>
        <authorList>
            <person name="Montgomery K."/>
        </authorList>
    </citation>
    <scope>NUCLEOTIDE SEQUENCE [LARGE SCALE GENOMIC DNA]</scope>
    <source>
        <strain evidence="14">SC8812_S17_10</strain>
    </source>
</reference>
<keyword evidence="8 11" id="KW-1133">Transmembrane helix</keyword>
<dbReference type="PROSITE" id="PS50109">
    <property type="entry name" value="HIS_KIN"/>
    <property type="match status" value="1"/>
</dbReference>
<dbReference type="CDD" id="cd06225">
    <property type="entry name" value="HAMP"/>
    <property type="match status" value="1"/>
</dbReference>
<keyword evidence="10 11" id="KW-0472">Membrane</keyword>
<dbReference type="SUPFAM" id="SSF47384">
    <property type="entry name" value="Homodimeric domain of signal transducing histidine kinase"/>
    <property type="match status" value="1"/>
</dbReference>
<evidence type="ECO:0000313" key="14">
    <source>
        <dbReference type="EMBL" id="MBJ7600233.1"/>
    </source>
</evidence>
<dbReference type="InterPro" id="IPR036890">
    <property type="entry name" value="HATPase_C_sf"/>
</dbReference>
<dbReference type="PRINTS" id="PR00344">
    <property type="entry name" value="BCTRLSENSOR"/>
</dbReference>
<comment type="caution">
    <text evidence="14">The sequence shown here is derived from an EMBL/GenBank/DDBJ whole genome shotgun (WGS) entry which is preliminary data.</text>
</comment>
<dbReference type="SMART" id="SM00304">
    <property type="entry name" value="HAMP"/>
    <property type="match status" value="1"/>
</dbReference>